<dbReference type="Proteomes" id="UP000324800">
    <property type="component" value="Unassembled WGS sequence"/>
</dbReference>
<feature type="non-terminal residue" evidence="1">
    <location>
        <position position="504"/>
    </location>
</feature>
<comment type="caution">
    <text evidence="1">The sequence shown here is derived from an EMBL/GenBank/DDBJ whole genome shotgun (WGS) entry which is preliminary data.</text>
</comment>
<evidence type="ECO:0000313" key="2">
    <source>
        <dbReference type="Proteomes" id="UP000324800"/>
    </source>
</evidence>
<evidence type="ECO:0000313" key="1">
    <source>
        <dbReference type="EMBL" id="KAA6361417.1"/>
    </source>
</evidence>
<protein>
    <submittedName>
        <fullName evidence="1">Uncharacterized protein</fullName>
    </submittedName>
</protein>
<organism evidence="1 2">
    <name type="scientific">Streblomastix strix</name>
    <dbReference type="NCBI Taxonomy" id="222440"/>
    <lineage>
        <taxon>Eukaryota</taxon>
        <taxon>Metamonada</taxon>
        <taxon>Preaxostyla</taxon>
        <taxon>Oxymonadida</taxon>
        <taxon>Streblomastigidae</taxon>
        <taxon>Streblomastix</taxon>
    </lineage>
</organism>
<accession>A0A5J4TT48</accession>
<sequence length="504" mass="53561">MNCTGNRTLSVYVQTTINGTLYVANNAFDAIIIGAAYNRNYSLFNSDINITKIACNYNKTTAGITLNLDAGSAADPDNNKFAHNITIGTVDVYYNTVGSTLQLTNSNALHGLALITGIVNMSYNVVSANINGYMKTGNATINYNTTATETALGATRIRLTYASFSTAAYLADLVSVGSVLLQATYLTGGTKITSVALISGTEIEVGIDKPTILAIPASTPLAYYPIQDKTFGNMSMQYNKCNGLVLQYGQNAAHYLNGTWTIGAITVGNNIVNNSASIYFYGGTGTIANSRERFNITSIVNSYNVTGASVITTFQGRVFIGLAANVGTTNVLTMSNNIAQIAVTATDTNPLLVAEAYVTLYGRLSIVGNETTLITVGGSSYTSGATTPEATIQMKVPSVEVYNNNAKITSIRFMFQSVGGTGALVANWITLYNNQYTELAYLYSFLVGTNGILVGNGSAYNNDLYYVTSSNIIKNHTTADIAFNDAKAYDLTSSANVPKKTNTN</sequence>
<dbReference type="EMBL" id="SNRW01025581">
    <property type="protein sequence ID" value="KAA6361417.1"/>
    <property type="molecule type" value="Genomic_DNA"/>
</dbReference>
<proteinExistence type="predicted"/>
<name>A0A5J4TT48_9EUKA</name>
<gene>
    <name evidence="1" type="ORF">EZS28_043056</name>
</gene>
<reference evidence="1 2" key="1">
    <citation type="submission" date="2019-03" db="EMBL/GenBank/DDBJ databases">
        <title>Single cell metagenomics reveals metabolic interactions within the superorganism composed of flagellate Streblomastix strix and complex community of Bacteroidetes bacteria on its surface.</title>
        <authorList>
            <person name="Treitli S.C."/>
            <person name="Kolisko M."/>
            <person name="Husnik F."/>
            <person name="Keeling P."/>
            <person name="Hampl V."/>
        </authorList>
    </citation>
    <scope>NUCLEOTIDE SEQUENCE [LARGE SCALE GENOMIC DNA]</scope>
    <source>
        <strain evidence="1">ST1C</strain>
    </source>
</reference>
<dbReference type="AlphaFoldDB" id="A0A5J4TT48"/>